<dbReference type="PANTHER" id="PTHR33142">
    <property type="entry name" value="CYCLIN-DEPENDENT PROTEIN KINASE INHIBITOR SMR13"/>
    <property type="match status" value="1"/>
</dbReference>
<feature type="region of interest" description="Disordered" evidence="3">
    <location>
        <begin position="1"/>
        <end position="40"/>
    </location>
</feature>
<accession>A0A8X7VJX9</accession>
<reference evidence="4 5" key="1">
    <citation type="submission" date="2020-02" db="EMBL/GenBank/DDBJ databases">
        <authorList>
            <person name="Ma Q."/>
            <person name="Huang Y."/>
            <person name="Song X."/>
            <person name="Pei D."/>
        </authorList>
    </citation>
    <scope>NUCLEOTIDE SEQUENCE [LARGE SCALE GENOMIC DNA]</scope>
    <source>
        <strain evidence="4">Sxm20200214</strain>
        <tissue evidence="4">Leaf</tissue>
    </source>
</reference>
<evidence type="ECO:0000256" key="3">
    <source>
        <dbReference type="SAM" id="MobiDB-lite"/>
    </source>
</evidence>
<dbReference type="GO" id="GO:0005634">
    <property type="term" value="C:nucleus"/>
    <property type="evidence" value="ECO:0007669"/>
    <property type="project" value="TreeGrafter"/>
</dbReference>
<keyword evidence="2" id="KW-0131">Cell cycle</keyword>
<dbReference type="AlphaFoldDB" id="A0A8X7VJX9"/>
<dbReference type="EMBL" id="JAAMPC010000005">
    <property type="protein sequence ID" value="KAG2313038.1"/>
    <property type="molecule type" value="Genomic_DNA"/>
</dbReference>
<gene>
    <name evidence="4" type="ORF">Bca52824_024595</name>
</gene>
<organism evidence="4 5">
    <name type="scientific">Brassica carinata</name>
    <name type="common">Ethiopian mustard</name>
    <name type="synonym">Abyssinian cabbage</name>
    <dbReference type="NCBI Taxonomy" id="52824"/>
    <lineage>
        <taxon>Eukaryota</taxon>
        <taxon>Viridiplantae</taxon>
        <taxon>Streptophyta</taxon>
        <taxon>Embryophyta</taxon>
        <taxon>Tracheophyta</taxon>
        <taxon>Spermatophyta</taxon>
        <taxon>Magnoliopsida</taxon>
        <taxon>eudicotyledons</taxon>
        <taxon>Gunneridae</taxon>
        <taxon>Pentapetalae</taxon>
        <taxon>rosids</taxon>
        <taxon>malvids</taxon>
        <taxon>Brassicales</taxon>
        <taxon>Brassicaceae</taxon>
        <taxon>Brassiceae</taxon>
        <taxon>Brassica</taxon>
    </lineage>
</organism>
<proteinExistence type="predicted"/>
<dbReference type="GO" id="GO:0004860">
    <property type="term" value="F:protein kinase inhibitor activity"/>
    <property type="evidence" value="ECO:0007669"/>
    <property type="project" value="UniProtKB-KW"/>
</dbReference>
<sequence>MRSRIKKREGEEGDGFTTPKGVQFSIPPQVDCPPAPARGGIQQKTIEKRGKKSTSVNFEDFNTFFSRTHT</sequence>
<keyword evidence="1" id="KW-0649">Protein kinase inhibitor</keyword>
<dbReference type="Proteomes" id="UP000886595">
    <property type="component" value="Unassembled WGS sequence"/>
</dbReference>
<dbReference type="GO" id="GO:0032875">
    <property type="term" value="P:regulation of DNA endoreduplication"/>
    <property type="evidence" value="ECO:0007669"/>
    <property type="project" value="InterPro"/>
</dbReference>
<protein>
    <submittedName>
        <fullName evidence="4">Uncharacterized protein</fullName>
    </submittedName>
</protein>
<name>A0A8X7VJX9_BRACI</name>
<dbReference type="OrthoDB" id="1110132at2759"/>
<evidence type="ECO:0000256" key="1">
    <source>
        <dbReference type="ARBA" id="ARBA00023013"/>
    </source>
</evidence>
<comment type="caution">
    <text evidence="4">The sequence shown here is derived from an EMBL/GenBank/DDBJ whole genome shotgun (WGS) entry which is preliminary data.</text>
</comment>
<dbReference type="InterPro" id="IPR040389">
    <property type="entry name" value="SMR"/>
</dbReference>
<evidence type="ECO:0000313" key="4">
    <source>
        <dbReference type="EMBL" id="KAG2313038.1"/>
    </source>
</evidence>
<keyword evidence="5" id="KW-1185">Reference proteome</keyword>
<evidence type="ECO:0000256" key="2">
    <source>
        <dbReference type="ARBA" id="ARBA00023306"/>
    </source>
</evidence>
<dbReference type="PANTHER" id="PTHR33142:SF104">
    <property type="entry name" value="(RAPE) HYPOTHETICAL PROTEIN"/>
    <property type="match status" value="1"/>
</dbReference>
<evidence type="ECO:0000313" key="5">
    <source>
        <dbReference type="Proteomes" id="UP000886595"/>
    </source>
</evidence>